<name>A0A3P7PW66_CYLGO</name>
<accession>A0A3P7PW66</accession>
<dbReference type="Proteomes" id="UP000271889">
    <property type="component" value="Unassembled WGS sequence"/>
</dbReference>
<evidence type="ECO:0000313" key="2">
    <source>
        <dbReference type="EMBL" id="VDN22316.1"/>
    </source>
</evidence>
<dbReference type="AlphaFoldDB" id="A0A3P7PW66"/>
<evidence type="ECO:0000313" key="3">
    <source>
        <dbReference type="Proteomes" id="UP000271889"/>
    </source>
</evidence>
<protein>
    <submittedName>
        <fullName evidence="2">Uncharacterized protein</fullName>
    </submittedName>
</protein>
<dbReference type="EMBL" id="UYRV01106378">
    <property type="protein sequence ID" value="VDN22316.1"/>
    <property type="molecule type" value="Genomic_DNA"/>
</dbReference>
<organism evidence="2 3">
    <name type="scientific">Cylicostephanus goldi</name>
    <name type="common">Nematode worm</name>
    <dbReference type="NCBI Taxonomy" id="71465"/>
    <lineage>
        <taxon>Eukaryota</taxon>
        <taxon>Metazoa</taxon>
        <taxon>Ecdysozoa</taxon>
        <taxon>Nematoda</taxon>
        <taxon>Chromadorea</taxon>
        <taxon>Rhabditida</taxon>
        <taxon>Rhabditina</taxon>
        <taxon>Rhabditomorpha</taxon>
        <taxon>Strongyloidea</taxon>
        <taxon>Strongylidae</taxon>
        <taxon>Cylicostephanus</taxon>
    </lineage>
</organism>
<sequence length="81" mass="9181">MIDQYVYSTIFFTLNLQKRKAREVAQAQREAALAAGLRTPPQKKKHRARNALPKLNFGGLVKAPPPSKAYMEDVHESWTSL</sequence>
<gene>
    <name evidence="2" type="ORF">CGOC_LOCUS9271</name>
</gene>
<proteinExistence type="predicted"/>
<feature type="region of interest" description="Disordered" evidence="1">
    <location>
        <begin position="35"/>
        <end position="60"/>
    </location>
</feature>
<reference evidence="2 3" key="1">
    <citation type="submission" date="2018-11" db="EMBL/GenBank/DDBJ databases">
        <authorList>
            <consortium name="Pathogen Informatics"/>
        </authorList>
    </citation>
    <scope>NUCLEOTIDE SEQUENCE [LARGE SCALE GENOMIC DNA]</scope>
</reference>
<keyword evidence="3" id="KW-1185">Reference proteome</keyword>
<dbReference type="OrthoDB" id="10572561at2759"/>
<evidence type="ECO:0000256" key="1">
    <source>
        <dbReference type="SAM" id="MobiDB-lite"/>
    </source>
</evidence>